<dbReference type="SUPFAM" id="SSF56112">
    <property type="entry name" value="Protein kinase-like (PK-like)"/>
    <property type="match status" value="1"/>
</dbReference>
<keyword evidence="7" id="KW-1185">Reference proteome</keyword>
<protein>
    <recommendedName>
        <fullName evidence="1">guanylate cyclase</fullName>
        <ecNumber evidence="1">4.6.1.2</ecNumber>
    </recommendedName>
</protein>
<dbReference type="GO" id="GO:0004016">
    <property type="term" value="F:adenylate cyclase activity"/>
    <property type="evidence" value="ECO:0007669"/>
    <property type="project" value="TreeGrafter"/>
</dbReference>
<proteinExistence type="predicted"/>
<evidence type="ECO:0000256" key="1">
    <source>
        <dbReference type="ARBA" id="ARBA00012202"/>
    </source>
</evidence>
<keyword evidence="3" id="KW-0456">Lyase</keyword>
<dbReference type="InterPro" id="IPR000719">
    <property type="entry name" value="Prot_kinase_dom"/>
</dbReference>
<dbReference type="GO" id="GO:0017046">
    <property type="term" value="F:peptide hormone binding"/>
    <property type="evidence" value="ECO:0007669"/>
    <property type="project" value="TreeGrafter"/>
</dbReference>
<dbReference type="GO" id="GO:0007168">
    <property type="term" value="P:receptor guanylyl cyclase signaling pathway"/>
    <property type="evidence" value="ECO:0007669"/>
    <property type="project" value="TreeGrafter"/>
</dbReference>
<dbReference type="EC" id="4.6.1.2" evidence="1"/>
<accession>A0A2G8L434</accession>
<gene>
    <name evidence="6" type="ORF">BSL78_08174</name>
</gene>
<dbReference type="GO" id="GO:0005524">
    <property type="term" value="F:ATP binding"/>
    <property type="evidence" value="ECO:0007669"/>
    <property type="project" value="InterPro"/>
</dbReference>
<dbReference type="STRING" id="307972.A0A2G8L434"/>
<dbReference type="Pfam" id="PF00069">
    <property type="entry name" value="Pkinase"/>
    <property type="match status" value="1"/>
</dbReference>
<name>A0A2G8L434_STIJA</name>
<feature type="domain" description="Protein kinase" evidence="5">
    <location>
        <begin position="1"/>
        <end position="110"/>
    </location>
</feature>
<dbReference type="GO" id="GO:0005886">
    <property type="term" value="C:plasma membrane"/>
    <property type="evidence" value="ECO:0007669"/>
    <property type="project" value="TreeGrafter"/>
</dbReference>
<dbReference type="EMBL" id="MRZV01000229">
    <property type="protein sequence ID" value="PIK54965.1"/>
    <property type="molecule type" value="Genomic_DNA"/>
</dbReference>
<evidence type="ECO:0000256" key="2">
    <source>
        <dbReference type="ARBA" id="ARBA00022741"/>
    </source>
</evidence>
<keyword evidence="2" id="KW-0547">Nucleotide-binding</keyword>
<sequence>GMHYIHSSMIRSHGNLKSSNCVVDNRFVLKVTDFGLNTVRQPDHPLDKETEDSYRYYHKRLWTAPELLRLPEIPSGGTPKGDVYSLGIIIQEIMLREGVFYFGEMDLSPE</sequence>
<dbReference type="GO" id="GO:0016941">
    <property type="term" value="F:natriuretic peptide receptor activity"/>
    <property type="evidence" value="ECO:0007669"/>
    <property type="project" value="TreeGrafter"/>
</dbReference>
<evidence type="ECO:0000313" key="6">
    <source>
        <dbReference type="EMBL" id="PIK54965.1"/>
    </source>
</evidence>
<keyword evidence="4" id="KW-0141">cGMP biosynthesis</keyword>
<dbReference type="InterPro" id="IPR011009">
    <property type="entry name" value="Kinase-like_dom_sf"/>
</dbReference>
<dbReference type="GO" id="GO:0004672">
    <property type="term" value="F:protein kinase activity"/>
    <property type="evidence" value="ECO:0007669"/>
    <property type="project" value="InterPro"/>
</dbReference>
<evidence type="ECO:0000256" key="3">
    <source>
        <dbReference type="ARBA" id="ARBA00023239"/>
    </source>
</evidence>
<dbReference type="PROSITE" id="PS50011">
    <property type="entry name" value="PROTEIN_KINASE_DOM"/>
    <property type="match status" value="1"/>
</dbReference>
<dbReference type="OrthoDB" id="1890790at2759"/>
<reference evidence="6 7" key="1">
    <citation type="journal article" date="2017" name="PLoS Biol.">
        <title>The sea cucumber genome provides insights into morphological evolution and visceral regeneration.</title>
        <authorList>
            <person name="Zhang X."/>
            <person name="Sun L."/>
            <person name="Yuan J."/>
            <person name="Sun Y."/>
            <person name="Gao Y."/>
            <person name="Zhang L."/>
            <person name="Li S."/>
            <person name="Dai H."/>
            <person name="Hamel J.F."/>
            <person name="Liu C."/>
            <person name="Yu Y."/>
            <person name="Liu S."/>
            <person name="Lin W."/>
            <person name="Guo K."/>
            <person name="Jin S."/>
            <person name="Xu P."/>
            <person name="Storey K.B."/>
            <person name="Huan P."/>
            <person name="Zhang T."/>
            <person name="Zhou Y."/>
            <person name="Zhang J."/>
            <person name="Lin C."/>
            <person name="Li X."/>
            <person name="Xing L."/>
            <person name="Huo D."/>
            <person name="Sun M."/>
            <person name="Wang L."/>
            <person name="Mercier A."/>
            <person name="Li F."/>
            <person name="Yang H."/>
            <person name="Xiang J."/>
        </authorList>
    </citation>
    <scope>NUCLEOTIDE SEQUENCE [LARGE SCALE GENOMIC DNA]</scope>
    <source>
        <strain evidence="6">Shaxun</strain>
        <tissue evidence="6">Muscle</tissue>
    </source>
</reference>
<dbReference type="InterPro" id="IPR050401">
    <property type="entry name" value="Cyclic_nucleotide_synthase"/>
</dbReference>
<dbReference type="PANTHER" id="PTHR11920:SF494">
    <property type="entry name" value="ATRIAL NATRIURETIC PEPTIDE RECEPTOR 2"/>
    <property type="match status" value="1"/>
</dbReference>
<dbReference type="Gene3D" id="1.10.510.10">
    <property type="entry name" value="Transferase(Phosphotransferase) domain 1"/>
    <property type="match status" value="1"/>
</dbReference>
<dbReference type="PANTHER" id="PTHR11920">
    <property type="entry name" value="GUANYLYL CYCLASE"/>
    <property type="match status" value="1"/>
</dbReference>
<dbReference type="AlphaFoldDB" id="A0A2G8L434"/>
<evidence type="ECO:0000259" key="5">
    <source>
        <dbReference type="PROSITE" id="PS50011"/>
    </source>
</evidence>
<evidence type="ECO:0000256" key="4">
    <source>
        <dbReference type="ARBA" id="ARBA00023293"/>
    </source>
</evidence>
<feature type="non-terminal residue" evidence="6">
    <location>
        <position position="110"/>
    </location>
</feature>
<evidence type="ECO:0000313" key="7">
    <source>
        <dbReference type="Proteomes" id="UP000230750"/>
    </source>
</evidence>
<dbReference type="GO" id="GO:0004383">
    <property type="term" value="F:guanylate cyclase activity"/>
    <property type="evidence" value="ECO:0007669"/>
    <property type="project" value="UniProtKB-EC"/>
</dbReference>
<feature type="non-terminal residue" evidence="6">
    <location>
        <position position="1"/>
    </location>
</feature>
<dbReference type="Proteomes" id="UP000230750">
    <property type="component" value="Unassembled WGS sequence"/>
</dbReference>
<comment type="caution">
    <text evidence="6">The sequence shown here is derived from an EMBL/GenBank/DDBJ whole genome shotgun (WGS) entry which is preliminary data.</text>
</comment>
<organism evidence="6 7">
    <name type="scientific">Stichopus japonicus</name>
    <name type="common">Sea cucumber</name>
    <dbReference type="NCBI Taxonomy" id="307972"/>
    <lineage>
        <taxon>Eukaryota</taxon>
        <taxon>Metazoa</taxon>
        <taxon>Echinodermata</taxon>
        <taxon>Eleutherozoa</taxon>
        <taxon>Echinozoa</taxon>
        <taxon>Holothuroidea</taxon>
        <taxon>Aspidochirotacea</taxon>
        <taxon>Aspidochirotida</taxon>
        <taxon>Stichopodidae</taxon>
        <taxon>Apostichopus</taxon>
    </lineage>
</organism>